<dbReference type="EMBL" id="BSTJ01000014">
    <property type="protein sequence ID" value="GLY80459.1"/>
    <property type="molecule type" value="Genomic_DNA"/>
</dbReference>
<dbReference type="GO" id="GO:0016705">
    <property type="term" value="F:oxidoreductase activity, acting on paired donors, with incorporation or reduction of molecular oxygen"/>
    <property type="evidence" value="ECO:0007669"/>
    <property type="project" value="InterPro"/>
</dbReference>
<dbReference type="Gene3D" id="3.20.20.30">
    <property type="entry name" value="Luciferase-like domain"/>
    <property type="match status" value="1"/>
</dbReference>
<gene>
    <name evidence="2" type="ORF">Airi01_087260</name>
</gene>
<dbReference type="InterPro" id="IPR036661">
    <property type="entry name" value="Luciferase-like_sf"/>
</dbReference>
<dbReference type="InterPro" id="IPR050564">
    <property type="entry name" value="F420-G6PD/mer"/>
</dbReference>
<sequence length="333" mass="36369">MTVKVDIRVPVGRPLREVADFIARCEDAGFNGVGVHDHHHTGRDVYVALALAAERTSRLTLYPATSNAVTRHPLVLAALSNSVAELAPGRFLLSLAPGFLSVERAGEPQARRAHLRETVRTVRSLLRGESTPLGARETVLTHPVTPPPEVFVLAAGPRMLELAGEVADGVMMFVGLHPDAVRVAREHVATGARRAGRDPASIKEIFIVTTAVGPFEEVREWPRREFREGQSFLTYPSKANLRWLREAGIDLADDHRPGDIPPELATEICDAFGLFGPAEYCAERLLRAREEIGRGDDLHVFFFPAHTFASGYDLPEKDVAAFAETIGPRLAGS</sequence>
<dbReference type="AlphaFoldDB" id="A0A9W6RRX5"/>
<dbReference type="RefSeq" id="WP_285633416.1">
    <property type="nucleotide sequence ID" value="NZ_BSTJ01000014.1"/>
</dbReference>
<accession>A0A9W6RRX5</accession>
<protein>
    <submittedName>
        <fullName evidence="2">5,10-methylenetetrahydromethanopterin reductase</fullName>
    </submittedName>
</protein>
<organism evidence="2 3">
    <name type="scientific">Actinoallomurus iriomotensis</name>
    <dbReference type="NCBI Taxonomy" id="478107"/>
    <lineage>
        <taxon>Bacteria</taxon>
        <taxon>Bacillati</taxon>
        <taxon>Actinomycetota</taxon>
        <taxon>Actinomycetes</taxon>
        <taxon>Streptosporangiales</taxon>
        <taxon>Thermomonosporaceae</taxon>
        <taxon>Actinoallomurus</taxon>
    </lineage>
</organism>
<dbReference type="Proteomes" id="UP001165135">
    <property type="component" value="Unassembled WGS sequence"/>
</dbReference>
<dbReference type="PANTHER" id="PTHR43244">
    <property type="match status" value="1"/>
</dbReference>
<proteinExistence type="predicted"/>
<evidence type="ECO:0000313" key="3">
    <source>
        <dbReference type="Proteomes" id="UP001165135"/>
    </source>
</evidence>
<dbReference type="CDD" id="cd01097">
    <property type="entry name" value="Tetrahydromethanopterin_reductase"/>
    <property type="match status" value="1"/>
</dbReference>
<evidence type="ECO:0000259" key="1">
    <source>
        <dbReference type="Pfam" id="PF00296"/>
    </source>
</evidence>
<dbReference type="Pfam" id="PF00296">
    <property type="entry name" value="Bac_luciferase"/>
    <property type="match status" value="1"/>
</dbReference>
<evidence type="ECO:0000313" key="2">
    <source>
        <dbReference type="EMBL" id="GLY80459.1"/>
    </source>
</evidence>
<feature type="domain" description="Luciferase-like" evidence="1">
    <location>
        <begin position="13"/>
        <end position="292"/>
    </location>
</feature>
<name>A0A9W6RRX5_9ACTN</name>
<comment type="caution">
    <text evidence="2">The sequence shown here is derived from an EMBL/GenBank/DDBJ whole genome shotgun (WGS) entry which is preliminary data.</text>
</comment>
<dbReference type="PANTHER" id="PTHR43244:SF2">
    <property type="entry name" value="CONSERVED HYPOTHETICAL ALANINE AND PROLINE-RICH PROTEIN"/>
    <property type="match status" value="1"/>
</dbReference>
<dbReference type="InterPro" id="IPR011251">
    <property type="entry name" value="Luciferase-like_dom"/>
</dbReference>
<dbReference type="SUPFAM" id="SSF51679">
    <property type="entry name" value="Bacterial luciferase-like"/>
    <property type="match status" value="1"/>
</dbReference>
<reference evidence="2" key="1">
    <citation type="submission" date="2023-03" db="EMBL/GenBank/DDBJ databases">
        <title>Actinoallomurus iriomotensis NBRC 103681.</title>
        <authorList>
            <person name="Ichikawa N."/>
            <person name="Sato H."/>
            <person name="Tonouchi N."/>
        </authorList>
    </citation>
    <scope>NUCLEOTIDE SEQUENCE</scope>
    <source>
        <strain evidence="2">NBRC 103681</strain>
    </source>
</reference>